<gene>
    <name evidence="2" type="ORF">LCGC14_1004280</name>
</gene>
<keyword evidence="1" id="KW-0472">Membrane</keyword>
<dbReference type="EMBL" id="LAZR01003900">
    <property type="protein sequence ID" value="KKN13656.1"/>
    <property type="molecule type" value="Genomic_DNA"/>
</dbReference>
<accession>A0A0F9QKH5</accession>
<protein>
    <submittedName>
        <fullName evidence="2">Uncharacterized protein</fullName>
    </submittedName>
</protein>
<evidence type="ECO:0000256" key="1">
    <source>
        <dbReference type="SAM" id="Phobius"/>
    </source>
</evidence>
<name>A0A0F9QKH5_9ZZZZ</name>
<feature type="transmembrane region" description="Helical" evidence="1">
    <location>
        <begin position="12"/>
        <end position="41"/>
    </location>
</feature>
<reference evidence="2" key="1">
    <citation type="journal article" date="2015" name="Nature">
        <title>Complex archaea that bridge the gap between prokaryotes and eukaryotes.</title>
        <authorList>
            <person name="Spang A."/>
            <person name="Saw J.H."/>
            <person name="Jorgensen S.L."/>
            <person name="Zaremba-Niedzwiedzka K."/>
            <person name="Martijn J."/>
            <person name="Lind A.E."/>
            <person name="van Eijk R."/>
            <person name="Schleper C."/>
            <person name="Guy L."/>
            <person name="Ettema T.J."/>
        </authorList>
    </citation>
    <scope>NUCLEOTIDE SEQUENCE</scope>
</reference>
<organism evidence="2">
    <name type="scientific">marine sediment metagenome</name>
    <dbReference type="NCBI Taxonomy" id="412755"/>
    <lineage>
        <taxon>unclassified sequences</taxon>
        <taxon>metagenomes</taxon>
        <taxon>ecological metagenomes</taxon>
    </lineage>
</organism>
<evidence type="ECO:0000313" key="2">
    <source>
        <dbReference type="EMBL" id="KKN13656.1"/>
    </source>
</evidence>
<comment type="caution">
    <text evidence="2">The sequence shown here is derived from an EMBL/GenBank/DDBJ whole genome shotgun (WGS) entry which is preliminary data.</text>
</comment>
<keyword evidence="1" id="KW-1133">Transmembrane helix</keyword>
<proteinExistence type="predicted"/>
<sequence>MRWFGNALVDLLAGLVMMVLTCVIHIIFAFGLSIFLVLFLVNECYGAVRKKITRKNRT</sequence>
<keyword evidence="1" id="KW-0812">Transmembrane</keyword>
<dbReference type="AlphaFoldDB" id="A0A0F9QKH5"/>